<evidence type="ECO:0000256" key="11">
    <source>
        <dbReference type="PROSITE-ProRule" id="PRU01360"/>
    </source>
</evidence>
<evidence type="ECO:0000256" key="7">
    <source>
        <dbReference type="ARBA" id="ARBA00023065"/>
    </source>
</evidence>
<gene>
    <name evidence="16" type="ORF">JN10_0154</name>
</gene>
<evidence type="ECO:0000256" key="2">
    <source>
        <dbReference type="ARBA" id="ARBA00022448"/>
    </source>
</evidence>
<evidence type="ECO:0000256" key="10">
    <source>
        <dbReference type="ARBA" id="ARBA00023237"/>
    </source>
</evidence>
<keyword evidence="5 11" id="KW-0812">Transmembrane</keyword>
<proteinExistence type="inferred from homology"/>
<dbReference type="InterPro" id="IPR039426">
    <property type="entry name" value="TonB-dep_rcpt-like"/>
</dbReference>
<dbReference type="PANTHER" id="PTHR32552">
    <property type="entry name" value="FERRICHROME IRON RECEPTOR-RELATED"/>
    <property type="match status" value="1"/>
</dbReference>
<dbReference type="Gene3D" id="2.40.170.20">
    <property type="entry name" value="TonB-dependent receptor, beta-barrel domain"/>
    <property type="match status" value="2"/>
</dbReference>
<accession>A0A562USE9</accession>
<evidence type="ECO:0000256" key="3">
    <source>
        <dbReference type="ARBA" id="ARBA00022452"/>
    </source>
</evidence>
<comment type="caution">
    <text evidence="16">The sequence shown here is derived from an EMBL/GenBank/DDBJ whole genome shotgun (WGS) entry which is preliminary data.</text>
</comment>
<dbReference type="AlphaFoldDB" id="A0A562USE9"/>
<feature type="signal peptide" evidence="13">
    <location>
        <begin position="1"/>
        <end position="23"/>
    </location>
</feature>
<keyword evidence="3 11" id="KW-1134">Transmembrane beta strand</keyword>
<evidence type="ECO:0000259" key="14">
    <source>
        <dbReference type="Pfam" id="PF00593"/>
    </source>
</evidence>
<dbReference type="Pfam" id="PF07715">
    <property type="entry name" value="Plug"/>
    <property type="match status" value="1"/>
</dbReference>
<protein>
    <submittedName>
        <fullName evidence="16">Iron complex outermembrane receptor protein</fullName>
    </submittedName>
</protein>
<evidence type="ECO:0000256" key="13">
    <source>
        <dbReference type="SAM" id="SignalP"/>
    </source>
</evidence>
<keyword evidence="2 11" id="KW-0813">Transport</keyword>
<dbReference type="STRING" id="476157.GCA_001663155_00587"/>
<evidence type="ECO:0000256" key="5">
    <source>
        <dbReference type="ARBA" id="ARBA00022692"/>
    </source>
</evidence>
<comment type="similarity">
    <text evidence="11 12">Belongs to the TonB-dependent receptor family.</text>
</comment>
<evidence type="ECO:0000256" key="8">
    <source>
        <dbReference type="ARBA" id="ARBA00023077"/>
    </source>
</evidence>
<dbReference type="InterPro" id="IPR000531">
    <property type="entry name" value="Beta-barrel_TonB"/>
</dbReference>
<keyword evidence="7" id="KW-0406">Ion transport</keyword>
<evidence type="ECO:0000256" key="4">
    <source>
        <dbReference type="ARBA" id="ARBA00022496"/>
    </source>
</evidence>
<keyword evidence="16" id="KW-0675">Receptor</keyword>
<evidence type="ECO:0000256" key="6">
    <source>
        <dbReference type="ARBA" id="ARBA00023004"/>
    </source>
</evidence>
<evidence type="ECO:0000313" key="16">
    <source>
        <dbReference type="EMBL" id="TWJ08542.1"/>
    </source>
</evidence>
<reference evidence="16 17" key="1">
    <citation type="submission" date="2019-07" db="EMBL/GenBank/DDBJ databases">
        <title>Genomic Encyclopedia of Archaeal and Bacterial Type Strains, Phase II (KMG-II): from individual species to whole genera.</title>
        <authorList>
            <person name="Goeker M."/>
        </authorList>
    </citation>
    <scope>NUCLEOTIDE SEQUENCE [LARGE SCALE GENOMIC DNA]</scope>
    <source>
        <strain evidence="16 17">ATCC BAA-2084</strain>
    </source>
</reference>
<evidence type="ECO:0000259" key="15">
    <source>
        <dbReference type="Pfam" id="PF07715"/>
    </source>
</evidence>
<keyword evidence="9 11" id="KW-0472">Membrane</keyword>
<dbReference type="Proteomes" id="UP000320547">
    <property type="component" value="Unassembled WGS sequence"/>
</dbReference>
<name>A0A562USE9_9SPHN</name>
<keyword evidence="10 11" id="KW-0998">Cell outer membrane</keyword>
<dbReference type="EMBL" id="VLLK01000001">
    <property type="protein sequence ID" value="TWJ08542.1"/>
    <property type="molecule type" value="Genomic_DNA"/>
</dbReference>
<feature type="chain" id="PRO_5022027947" evidence="13">
    <location>
        <begin position="24"/>
        <end position="803"/>
    </location>
</feature>
<dbReference type="GO" id="GO:0006826">
    <property type="term" value="P:iron ion transport"/>
    <property type="evidence" value="ECO:0007669"/>
    <property type="project" value="UniProtKB-KW"/>
</dbReference>
<keyword evidence="6" id="KW-0408">Iron</keyword>
<dbReference type="GO" id="GO:0009279">
    <property type="term" value="C:cell outer membrane"/>
    <property type="evidence" value="ECO:0007669"/>
    <property type="project" value="UniProtKB-SubCell"/>
</dbReference>
<keyword evidence="4" id="KW-0410">Iron transport</keyword>
<keyword evidence="13" id="KW-0732">Signal</keyword>
<dbReference type="InterPro" id="IPR012910">
    <property type="entry name" value="Plug_dom"/>
</dbReference>
<evidence type="ECO:0000256" key="12">
    <source>
        <dbReference type="RuleBase" id="RU003357"/>
    </source>
</evidence>
<feature type="domain" description="TonB-dependent receptor plug" evidence="15">
    <location>
        <begin position="51"/>
        <end position="159"/>
    </location>
</feature>
<evidence type="ECO:0000313" key="17">
    <source>
        <dbReference type="Proteomes" id="UP000320547"/>
    </source>
</evidence>
<keyword evidence="17" id="KW-1185">Reference proteome</keyword>
<dbReference type="InterPro" id="IPR036942">
    <property type="entry name" value="Beta-barrel_TonB_sf"/>
</dbReference>
<evidence type="ECO:0000256" key="9">
    <source>
        <dbReference type="ARBA" id="ARBA00023136"/>
    </source>
</evidence>
<dbReference type="SUPFAM" id="SSF56935">
    <property type="entry name" value="Porins"/>
    <property type="match status" value="1"/>
</dbReference>
<comment type="subcellular location">
    <subcellularLocation>
        <location evidence="1 11">Cell outer membrane</location>
        <topology evidence="1 11">Multi-pass membrane protein</topology>
    </subcellularLocation>
</comment>
<evidence type="ECO:0000256" key="1">
    <source>
        <dbReference type="ARBA" id="ARBA00004571"/>
    </source>
</evidence>
<dbReference type="PROSITE" id="PS52016">
    <property type="entry name" value="TONB_DEPENDENT_REC_3"/>
    <property type="match status" value="1"/>
</dbReference>
<dbReference type="Pfam" id="PF00593">
    <property type="entry name" value="TonB_dep_Rec_b-barrel"/>
    <property type="match status" value="1"/>
</dbReference>
<feature type="domain" description="TonB-dependent receptor-like beta-barrel" evidence="14">
    <location>
        <begin position="327"/>
        <end position="762"/>
    </location>
</feature>
<keyword evidence="8 12" id="KW-0798">TonB box</keyword>
<sequence length="803" mass="85802">MRVALLSGAALFAFAGMPAVAHAQDADPAAEEDEFEGDVIIVQARRQAETLQEVPVTVTAISGEVLEKYGVDQVADVVGRVPTLNVQVGGSGSGGQLSLRGVGSSNISAAFDSAVAFDFDGVQVSTMRLVQAGFFDTAQIDVLKGPQSLFFGKSASAGVFSIRSADPTSTWEIGAKASYEFEEKGYVIGGYISGPLSDSLGIRLAAQYNDIDEYVELQPGTPAVNQFRGQANFVGRATIDWEPTPGFNANLKVQYVKNEGDGAIQHSDINCGPNGVADSVFLLGGGLVIPAGNDCNDRDSKYYLPDTAPPLAVSVPTATGPTLAEGFNGVPFSDTELWFGRLKMDMELTESLSVISTTGFVDLDATDLDNYSYVGLLGPGVPGGVGTSDPRNTLKQYTQEIRVQSDFGGPVNFMIGGFYEWRKFLFDTSQQAVNISFVAPDPITGFTFDWDKAQETKTDAASLFASAIIDLSDDLELSGGVRWTDETKTSRISVPYVHAFLSAGPAFIDSGFFSGPIEFSDSNWSPELTLKYRASDDVNVFASFKTGFKSGGIDNSALPSASLLGFDDPDPAIRQATADALIYQSETAKGGEIGIKSQFNDRSVTLNATAYYYVFDDLQVQNFDAVAIQFQTLNAGEVTSKGVDLEFRWDTPVEGLAISSNLSYLDAAFSDTFVAGLGQDLDGREVARAPDFSGNIAADWSIPVGDSLELNLSGNAIYSGSYFTNEDTLTDLRQDSYVTFDAQISIGDADGKWKLSLIGTNLADEIWVNTSGGRPFLEPGVGDDLVVTQNRGRQIFVEGSVRF</sequence>
<organism evidence="16 17">
    <name type="scientific">Altererythrobacter ishigakiensis</name>
    <dbReference type="NCBI Taxonomy" id="476157"/>
    <lineage>
        <taxon>Bacteria</taxon>
        <taxon>Pseudomonadati</taxon>
        <taxon>Pseudomonadota</taxon>
        <taxon>Alphaproteobacteria</taxon>
        <taxon>Sphingomonadales</taxon>
        <taxon>Erythrobacteraceae</taxon>
        <taxon>Altererythrobacter</taxon>
    </lineage>
</organism>
<dbReference type="PANTHER" id="PTHR32552:SF81">
    <property type="entry name" value="TONB-DEPENDENT OUTER MEMBRANE RECEPTOR"/>
    <property type="match status" value="1"/>
</dbReference>